<protein>
    <recommendedName>
        <fullName evidence="5">NHL repeat containing protein</fullName>
    </recommendedName>
</protein>
<evidence type="ECO:0008006" key="5">
    <source>
        <dbReference type="Google" id="ProtNLM"/>
    </source>
</evidence>
<keyword evidence="3" id="KW-0614">Plasmid</keyword>
<dbReference type="Proteomes" id="UP000019151">
    <property type="component" value="Plasmid 1"/>
</dbReference>
<dbReference type="SUPFAM" id="SSF101898">
    <property type="entry name" value="NHL repeat"/>
    <property type="match status" value="1"/>
</dbReference>
<evidence type="ECO:0000256" key="2">
    <source>
        <dbReference type="SAM" id="SignalP"/>
    </source>
</evidence>
<evidence type="ECO:0000256" key="1">
    <source>
        <dbReference type="SAM" id="MobiDB-lite"/>
    </source>
</evidence>
<dbReference type="AlphaFoldDB" id="W0RSC3"/>
<dbReference type="EMBL" id="CP007129">
    <property type="protein sequence ID" value="AHG92493.1"/>
    <property type="molecule type" value="Genomic_DNA"/>
</dbReference>
<name>W0RSC3_9BACT</name>
<geneLocation type="plasmid" evidence="3 4">
    <name>1</name>
</geneLocation>
<evidence type="ECO:0000313" key="4">
    <source>
        <dbReference type="Proteomes" id="UP000019151"/>
    </source>
</evidence>
<dbReference type="HOGENOM" id="CLU_598205_0_0_0"/>
<evidence type="ECO:0000313" key="3">
    <source>
        <dbReference type="EMBL" id="AHG92493.1"/>
    </source>
</evidence>
<feature type="signal peptide" evidence="2">
    <location>
        <begin position="1"/>
        <end position="22"/>
    </location>
</feature>
<feature type="chain" id="PRO_5004795357" description="NHL repeat containing protein" evidence="2">
    <location>
        <begin position="23"/>
        <end position="457"/>
    </location>
</feature>
<reference evidence="3 4" key="1">
    <citation type="journal article" date="2014" name="Genome Announc.">
        <title>Genome Sequence and Methylome of Soil Bacterium Gemmatirosa kalamazoonensis KBS708T, a Member of the Rarely Cultivated Gemmatimonadetes Phylum.</title>
        <authorList>
            <person name="Debruyn J.M."/>
            <person name="Radosevich M."/>
            <person name="Wommack K.E."/>
            <person name="Polson S.W."/>
            <person name="Hauser L.J."/>
            <person name="Fawaz M.N."/>
            <person name="Korlach J."/>
            <person name="Tsai Y.C."/>
        </authorList>
    </citation>
    <scope>NUCLEOTIDE SEQUENCE [LARGE SCALE GENOMIC DNA]</scope>
    <source>
        <strain evidence="3 4">KBS708</strain>
        <plasmid evidence="4">Plasmid 1</plasmid>
    </source>
</reference>
<accession>W0RSC3</accession>
<dbReference type="InParanoid" id="W0RSC3"/>
<proteinExistence type="predicted"/>
<dbReference type="OrthoDB" id="9777524at2"/>
<gene>
    <name evidence="3" type="ORF">J421_4958</name>
</gene>
<dbReference type="KEGG" id="gba:J421_4958"/>
<feature type="region of interest" description="Disordered" evidence="1">
    <location>
        <begin position="336"/>
        <end position="362"/>
    </location>
</feature>
<dbReference type="RefSeq" id="WP_025413832.1">
    <property type="nucleotide sequence ID" value="NZ_CP007129.1"/>
</dbReference>
<sequence length="457" mass="48522">MTRHFFHAAPVAVLAFGTVAGAQQVPNARPLGATIATVAEPFGGVQSLRQLPDGRLLVNDPSKRRVILFEADLSKYTVVADSTSATANAYSGRMAGLIPYRADSTLFVDPTSMSMLVIDPKGNLGTRVMSVPRPDDAFALTGLAFGLPGFDKQGRLVYRAQPRFEFRGGPGPGQPGFKPPQMPDSAPIVRVELATRKVDTVTFVKTYAPKMTMTQGENGRISMSSVLNPLPTVDDWAITPDGTVIVLRGREFRVDYTDASGTLVQGPKVAHDWQRMSDEEKVAFLDSTKTAMEKARAEMQTRIQQNGGNVERAMAAGAAAAGAGGGAPMPMIRIEMAGGGGEPPRRGEQRSGPNGAAPNANITMPPLTFVEPSELPDYKPAFAAGATRADADGNVWVRLIATKPMPGPVYDIIDESGKLLDRVVLPPNSAIAGFGPGVVYLATRDAEGTHLKKVAVK</sequence>
<keyword evidence="2" id="KW-0732">Signal</keyword>
<organism evidence="3 4">
    <name type="scientific">Gemmatirosa kalamazoonensis</name>
    <dbReference type="NCBI Taxonomy" id="861299"/>
    <lineage>
        <taxon>Bacteria</taxon>
        <taxon>Pseudomonadati</taxon>
        <taxon>Gemmatimonadota</taxon>
        <taxon>Gemmatimonadia</taxon>
        <taxon>Gemmatimonadales</taxon>
        <taxon>Gemmatimonadaceae</taxon>
        <taxon>Gemmatirosa</taxon>
    </lineage>
</organism>
<keyword evidence="4" id="KW-1185">Reference proteome</keyword>